<evidence type="ECO:0000313" key="2">
    <source>
        <dbReference type="Proteomes" id="UP000177029"/>
    </source>
</evidence>
<comment type="caution">
    <text evidence="1">The sequence shown here is derived from an EMBL/GenBank/DDBJ whole genome shotgun (WGS) entry which is preliminary data.</text>
</comment>
<gene>
    <name evidence="1" type="ORF">A2755_03080</name>
</gene>
<accession>A0A1F8DQN7</accession>
<dbReference type="STRING" id="1802555.A2755_03080"/>
<sequence length="60" mass="6893">MTTVELKKIEKIATESAAFARRALSKSNELEAYLSMLEYRAGKVRKYPSVDALFKKLKLR</sequence>
<dbReference type="Proteomes" id="UP000177029">
    <property type="component" value="Unassembled WGS sequence"/>
</dbReference>
<organism evidence="1 2">
    <name type="scientific">Candidatus Wolfebacteria bacterium RIFCSPHIGHO2_01_FULL_48_22</name>
    <dbReference type="NCBI Taxonomy" id="1802555"/>
    <lineage>
        <taxon>Bacteria</taxon>
        <taxon>Candidatus Wolfeibacteriota</taxon>
    </lineage>
</organism>
<evidence type="ECO:0000313" key="1">
    <source>
        <dbReference type="EMBL" id="OGM90752.1"/>
    </source>
</evidence>
<reference evidence="1 2" key="1">
    <citation type="journal article" date="2016" name="Nat. Commun.">
        <title>Thousands of microbial genomes shed light on interconnected biogeochemical processes in an aquifer system.</title>
        <authorList>
            <person name="Anantharaman K."/>
            <person name="Brown C.T."/>
            <person name="Hug L.A."/>
            <person name="Sharon I."/>
            <person name="Castelle C.J."/>
            <person name="Probst A.J."/>
            <person name="Thomas B.C."/>
            <person name="Singh A."/>
            <person name="Wilkins M.J."/>
            <person name="Karaoz U."/>
            <person name="Brodie E.L."/>
            <person name="Williams K.H."/>
            <person name="Hubbard S.S."/>
            <person name="Banfield J.F."/>
        </authorList>
    </citation>
    <scope>NUCLEOTIDE SEQUENCE [LARGE SCALE GENOMIC DNA]</scope>
</reference>
<protein>
    <submittedName>
        <fullName evidence="1">Uncharacterized protein</fullName>
    </submittedName>
</protein>
<proteinExistence type="predicted"/>
<dbReference type="AlphaFoldDB" id="A0A1F8DQN7"/>
<dbReference type="EMBL" id="MGIP01000017">
    <property type="protein sequence ID" value="OGM90752.1"/>
    <property type="molecule type" value="Genomic_DNA"/>
</dbReference>
<name>A0A1F8DQN7_9BACT</name>